<name>A0AAN7AT03_9PEZI</name>
<dbReference type="PANTHER" id="PTHR38166:SF1">
    <property type="entry name" value="C2H2-TYPE DOMAIN-CONTAINING PROTEIN"/>
    <property type="match status" value="1"/>
</dbReference>
<protein>
    <recommendedName>
        <fullName evidence="3">C2H2-type domain-containing protein</fullName>
    </recommendedName>
</protein>
<gene>
    <name evidence="1" type="ORF">QBC40DRAFT_256547</name>
</gene>
<sequence>MSFLEERFHPLEGCYRLKLKRIRDLKQHLRRAHCRSYCVRCGEEFDSAVALGMHQQADEPCLNIPFHVKWLSVAQQKALTGRAKPRLSLEEQWYEIWDLVFPDQPQPDSPYLNKSISEDLSSFLEFCNQHGQQIIQQSEEDMRPGQGDMQQTQRFQTFLADIYDRWATLRGYTQPSIKSSSSWQKRDYIQEIMEPGPIWDTPSVWWVQEPSIPEEQMRQTACTPNYIQPYGVPQPFYESPAETIEPNSLQLGFSNSMCSGMDPFDNLSNHPHDLRLVHSGSGKVSSEQHSPSFQFPRVQDGHHGDLPDFEDTFEHHICDLSASSVREDQHFMPPDQTPFSRLADELGSKEEFNVIQERTTAFMEPYNVDGWGSEFVDALLWDENIGYDDDYQAVDEEQGPVNWG</sequence>
<accession>A0AAN7AT03</accession>
<evidence type="ECO:0000313" key="1">
    <source>
        <dbReference type="EMBL" id="KAK4198009.1"/>
    </source>
</evidence>
<reference evidence="1" key="1">
    <citation type="journal article" date="2023" name="Mol. Phylogenet. Evol.">
        <title>Genome-scale phylogeny and comparative genomics of the fungal order Sordariales.</title>
        <authorList>
            <person name="Hensen N."/>
            <person name="Bonometti L."/>
            <person name="Westerberg I."/>
            <person name="Brannstrom I.O."/>
            <person name="Guillou S."/>
            <person name="Cros-Aarteil S."/>
            <person name="Calhoun S."/>
            <person name="Haridas S."/>
            <person name="Kuo A."/>
            <person name="Mondo S."/>
            <person name="Pangilinan J."/>
            <person name="Riley R."/>
            <person name="LaButti K."/>
            <person name="Andreopoulos B."/>
            <person name="Lipzen A."/>
            <person name="Chen C."/>
            <person name="Yan M."/>
            <person name="Daum C."/>
            <person name="Ng V."/>
            <person name="Clum A."/>
            <person name="Steindorff A."/>
            <person name="Ohm R.A."/>
            <person name="Martin F."/>
            <person name="Silar P."/>
            <person name="Natvig D.O."/>
            <person name="Lalanne C."/>
            <person name="Gautier V."/>
            <person name="Ament-Velasquez S.L."/>
            <person name="Kruys A."/>
            <person name="Hutchinson M.I."/>
            <person name="Powell A.J."/>
            <person name="Barry K."/>
            <person name="Miller A.N."/>
            <person name="Grigoriev I.V."/>
            <person name="Debuchy R."/>
            <person name="Gladieux P."/>
            <person name="Hiltunen Thoren M."/>
            <person name="Johannesson H."/>
        </authorList>
    </citation>
    <scope>NUCLEOTIDE SEQUENCE</scope>
    <source>
        <strain evidence="1">CBS 315.58</strain>
    </source>
</reference>
<proteinExistence type="predicted"/>
<dbReference type="AlphaFoldDB" id="A0AAN7AT03"/>
<dbReference type="EMBL" id="MU863953">
    <property type="protein sequence ID" value="KAK4198009.1"/>
    <property type="molecule type" value="Genomic_DNA"/>
</dbReference>
<evidence type="ECO:0000313" key="2">
    <source>
        <dbReference type="Proteomes" id="UP001303160"/>
    </source>
</evidence>
<dbReference type="PANTHER" id="PTHR38166">
    <property type="entry name" value="C2H2-TYPE DOMAIN-CONTAINING PROTEIN-RELATED"/>
    <property type="match status" value="1"/>
</dbReference>
<reference evidence="1" key="2">
    <citation type="submission" date="2023-05" db="EMBL/GenBank/DDBJ databases">
        <authorList>
            <consortium name="Lawrence Berkeley National Laboratory"/>
            <person name="Steindorff A."/>
            <person name="Hensen N."/>
            <person name="Bonometti L."/>
            <person name="Westerberg I."/>
            <person name="Brannstrom I.O."/>
            <person name="Guillou S."/>
            <person name="Cros-Aarteil S."/>
            <person name="Calhoun S."/>
            <person name="Haridas S."/>
            <person name="Kuo A."/>
            <person name="Mondo S."/>
            <person name="Pangilinan J."/>
            <person name="Riley R."/>
            <person name="Labutti K."/>
            <person name="Andreopoulos B."/>
            <person name="Lipzen A."/>
            <person name="Chen C."/>
            <person name="Yanf M."/>
            <person name="Daum C."/>
            <person name="Ng V."/>
            <person name="Clum A."/>
            <person name="Ohm R."/>
            <person name="Martin F."/>
            <person name="Silar P."/>
            <person name="Natvig D."/>
            <person name="Lalanne C."/>
            <person name="Gautier V."/>
            <person name="Ament-Velasquez S.L."/>
            <person name="Kruys A."/>
            <person name="Hutchinson M.I."/>
            <person name="Powell A.J."/>
            <person name="Barry K."/>
            <person name="Miller A.N."/>
            <person name="Grigoriev I.V."/>
            <person name="Debuchy R."/>
            <person name="Gladieux P."/>
            <person name="Thoren M.H."/>
            <person name="Johannesson H."/>
        </authorList>
    </citation>
    <scope>NUCLEOTIDE SEQUENCE</scope>
    <source>
        <strain evidence="1">CBS 315.58</strain>
    </source>
</reference>
<comment type="caution">
    <text evidence="1">The sequence shown here is derived from an EMBL/GenBank/DDBJ whole genome shotgun (WGS) entry which is preliminary data.</text>
</comment>
<evidence type="ECO:0008006" key="3">
    <source>
        <dbReference type="Google" id="ProtNLM"/>
    </source>
</evidence>
<keyword evidence="2" id="KW-1185">Reference proteome</keyword>
<organism evidence="1 2">
    <name type="scientific">Triangularia verruculosa</name>
    <dbReference type="NCBI Taxonomy" id="2587418"/>
    <lineage>
        <taxon>Eukaryota</taxon>
        <taxon>Fungi</taxon>
        <taxon>Dikarya</taxon>
        <taxon>Ascomycota</taxon>
        <taxon>Pezizomycotina</taxon>
        <taxon>Sordariomycetes</taxon>
        <taxon>Sordariomycetidae</taxon>
        <taxon>Sordariales</taxon>
        <taxon>Podosporaceae</taxon>
        <taxon>Triangularia</taxon>
    </lineage>
</organism>
<dbReference type="Proteomes" id="UP001303160">
    <property type="component" value="Unassembled WGS sequence"/>
</dbReference>